<keyword evidence="7" id="KW-0418">Kinase</keyword>
<dbReference type="EC" id="2.7.11.1" evidence="3"/>
<keyword evidence="4" id="KW-0723">Serine/threonine-protein kinase</keyword>
<evidence type="ECO:0000256" key="7">
    <source>
        <dbReference type="ARBA" id="ARBA00022777"/>
    </source>
</evidence>
<dbReference type="EMBL" id="HACG01030881">
    <property type="protein sequence ID" value="CEK77746.1"/>
    <property type="molecule type" value="Transcribed_RNA"/>
</dbReference>
<dbReference type="InterPro" id="IPR008271">
    <property type="entry name" value="Ser/Thr_kinase_AS"/>
</dbReference>
<dbReference type="GO" id="GO:0005524">
    <property type="term" value="F:ATP binding"/>
    <property type="evidence" value="ECO:0007669"/>
    <property type="project" value="UniProtKB-UniRule"/>
</dbReference>
<proteinExistence type="predicted"/>
<evidence type="ECO:0000259" key="16">
    <source>
        <dbReference type="PROSITE" id="PS50011"/>
    </source>
</evidence>
<dbReference type="Gene3D" id="1.10.510.10">
    <property type="entry name" value="Transferase(Phosphotransferase) domain 1"/>
    <property type="match status" value="1"/>
</dbReference>
<keyword evidence="10" id="KW-0539">Nucleus</keyword>
<dbReference type="SUPFAM" id="SSF56112">
    <property type="entry name" value="Protein kinase-like (PK-like)"/>
    <property type="match status" value="1"/>
</dbReference>
<dbReference type="CDD" id="cd13990">
    <property type="entry name" value="STKc_TLK"/>
    <property type="match status" value="1"/>
</dbReference>
<comment type="cofactor">
    <cofactor evidence="1">
        <name>Mg(2+)</name>
        <dbReference type="ChEBI" id="CHEBI:18420"/>
    </cofactor>
</comment>
<evidence type="ECO:0000256" key="14">
    <source>
        <dbReference type="SAM" id="Coils"/>
    </source>
</evidence>
<dbReference type="PROSITE" id="PS00107">
    <property type="entry name" value="PROTEIN_KINASE_ATP"/>
    <property type="match status" value="1"/>
</dbReference>
<dbReference type="FunFam" id="1.10.510.10:FF:000037">
    <property type="entry name" value="Serine/threonine-protein kinase tousled-like 2"/>
    <property type="match status" value="1"/>
</dbReference>
<keyword evidence="8 13" id="KW-0067">ATP-binding</keyword>
<feature type="binding site" evidence="13">
    <location>
        <position position="458"/>
    </location>
    <ligand>
        <name>ATP</name>
        <dbReference type="ChEBI" id="CHEBI:30616"/>
    </ligand>
</feature>
<feature type="non-terminal residue" evidence="17">
    <location>
        <position position="740"/>
    </location>
</feature>
<dbReference type="PROSITE" id="PS00108">
    <property type="entry name" value="PROTEIN_KINASE_ST"/>
    <property type="match status" value="1"/>
</dbReference>
<comment type="catalytic activity">
    <reaction evidence="12">
        <text>L-seryl-[protein] + ATP = O-phospho-L-seryl-[protein] + ADP + H(+)</text>
        <dbReference type="Rhea" id="RHEA:17989"/>
        <dbReference type="Rhea" id="RHEA-COMP:9863"/>
        <dbReference type="Rhea" id="RHEA-COMP:11604"/>
        <dbReference type="ChEBI" id="CHEBI:15378"/>
        <dbReference type="ChEBI" id="CHEBI:29999"/>
        <dbReference type="ChEBI" id="CHEBI:30616"/>
        <dbReference type="ChEBI" id="CHEBI:83421"/>
        <dbReference type="ChEBI" id="CHEBI:456216"/>
        <dbReference type="EC" id="2.7.11.1"/>
    </reaction>
</comment>
<dbReference type="GO" id="GO:0035556">
    <property type="term" value="P:intracellular signal transduction"/>
    <property type="evidence" value="ECO:0007669"/>
    <property type="project" value="TreeGrafter"/>
</dbReference>
<sequence>MSCGSGGPPSWTAAGSHSSSYLQVRHSSREVVLYTGGYPSCSVTCCFPGVMENIHVDPRKQELLEARFLGGRFQPLVVPQPSQEQQQDSSNLSSGGSGDRDDGEGLMPTPDKGKPNDRKRKRKTDNPSATKRVEANGKKMQEYLKQNQSPSRTAQPQNTIVKSPSPQAFGNLVPHSPSNSSNSVVDLMNSSSRPSISISIGTNLSTKSVQTDFSMAHIQAISDLEQKDTRIEELIRQSDDLKRQCTAQNKLLEKHKENLQKCLDVNKSLLVEKSTLDKKSIRQKCMENRLRLGQFVTQRQGATFVENWVDGWAFQDLMKQQERITADKDDIDKQRRVLLKRKQPTAIGKNSKHENFIKPGEKYLTLAEFYEQDEILKLRAAALKKEDTDLQLEMEKLERERNLHIRELKRIHNEDNSRFKDHPTLNDRYLLLCLLGKGGFSEVHKGFDLKEQRYVACKIHQLNREWKEDKKANYIKHALREYNIHKTLNHPRIVKLFDVFEIDNNSFCTVLEYQKGNDLDFYLKQNKSIPEKEARSIISQTVSALRYLNEIKPPVIHYDLKPGNILLGSGSVSGEIKITDFGLSKVMDESNFHPEVGMDLTSQGAGTYWYLPPECFVVGKTPPKISSKVDVWSVGVIFYQCLYGKKPFGHNLSQAAILEENTILNATEVEFAPKPPVTQEAKNFIRRCLQYKKEMRPDVLLLAADDYLKPAQLKSKNMTDGNTYSSPSTQILSSGGGGGG</sequence>
<dbReference type="Pfam" id="PF00069">
    <property type="entry name" value="Pkinase"/>
    <property type="match status" value="1"/>
</dbReference>
<evidence type="ECO:0000256" key="4">
    <source>
        <dbReference type="ARBA" id="ARBA00022527"/>
    </source>
</evidence>
<comment type="subcellular location">
    <subcellularLocation>
        <location evidence="2">Nucleus</location>
    </subcellularLocation>
</comment>
<evidence type="ECO:0000256" key="1">
    <source>
        <dbReference type="ARBA" id="ARBA00001946"/>
    </source>
</evidence>
<feature type="coiled-coil region" evidence="14">
    <location>
        <begin position="224"/>
        <end position="258"/>
    </location>
</feature>
<dbReference type="SMART" id="SM00220">
    <property type="entry name" value="S_TKc"/>
    <property type="match status" value="1"/>
</dbReference>
<evidence type="ECO:0000256" key="2">
    <source>
        <dbReference type="ARBA" id="ARBA00004123"/>
    </source>
</evidence>
<feature type="compositionally biased region" description="Polar residues" evidence="15">
    <location>
        <begin position="718"/>
        <end position="733"/>
    </location>
</feature>
<dbReference type="GO" id="GO:0004674">
    <property type="term" value="F:protein serine/threonine kinase activity"/>
    <property type="evidence" value="ECO:0007669"/>
    <property type="project" value="UniProtKB-KW"/>
</dbReference>
<feature type="domain" description="Protein kinase" evidence="16">
    <location>
        <begin position="429"/>
        <end position="708"/>
    </location>
</feature>
<comment type="catalytic activity">
    <reaction evidence="11">
        <text>L-threonyl-[protein] + ATP = O-phospho-L-threonyl-[protein] + ADP + H(+)</text>
        <dbReference type="Rhea" id="RHEA:46608"/>
        <dbReference type="Rhea" id="RHEA-COMP:11060"/>
        <dbReference type="Rhea" id="RHEA-COMP:11605"/>
        <dbReference type="ChEBI" id="CHEBI:15378"/>
        <dbReference type="ChEBI" id="CHEBI:30013"/>
        <dbReference type="ChEBI" id="CHEBI:30616"/>
        <dbReference type="ChEBI" id="CHEBI:61977"/>
        <dbReference type="ChEBI" id="CHEBI:456216"/>
        <dbReference type="EC" id="2.7.11.1"/>
    </reaction>
</comment>
<evidence type="ECO:0000256" key="13">
    <source>
        <dbReference type="PROSITE-ProRule" id="PRU10141"/>
    </source>
</evidence>
<keyword evidence="6 13" id="KW-0547">Nucleotide-binding</keyword>
<evidence type="ECO:0000256" key="15">
    <source>
        <dbReference type="SAM" id="MobiDB-lite"/>
    </source>
</evidence>
<evidence type="ECO:0000256" key="3">
    <source>
        <dbReference type="ARBA" id="ARBA00012513"/>
    </source>
</evidence>
<evidence type="ECO:0000313" key="17">
    <source>
        <dbReference type="EMBL" id="CEK77746.1"/>
    </source>
</evidence>
<evidence type="ECO:0000256" key="12">
    <source>
        <dbReference type="ARBA" id="ARBA00048679"/>
    </source>
</evidence>
<feature type="compositionally biased region" description="Low complexity" evidence="15">
    <location>
        <begin position="78"/>
        <end position="94"/>
    </location>
</feature>
<evidence type="ECO:0000256" key="5">
    <source>
        <dbReference type="ARBA" id="ARBA00022679"/>
    </source>
</evidence>
<feature type="region of interest" description="Disordered" evidence="15">
    <location>
        <begin position="78"/>
        <end position="188"/>
    </location>
</feature>
<keyword evidence="5" id="KW-0808">Transferase</keyword>
<dbReference type="PANTHER" id="PTHR22974">
    <property type="entry name" value="MIXED LINEAGE PROTEIN KINASE"/>
    <property type="match status" value="1"/>
</dbReference>
<organism evidence="17">
    <name type="scientific">Arion vulgaris</name>
    <dbReference type="NCBI Taxonomy" id="1028688"/>
    <lineage>
        <taxon>Eukaryota</taxon>
        <taxon>Metazoa</taxon>
        <taxon>Spiralia</taxon>
        <taxon>Lophotrochozoa</taxon>
        <taxon>Mollusca</taxon>
        <taxon>Gastropoda</taxon>
        <taxon>Heterobranchia</taxon>
        <taxon>Euthyneura</taxon>
        <taxon>Panpulmonata</taxon>
        <taxon>Eupulmonata</taxon>
        <taxon>Stylommatophora</taxon>
        <taxon>Helicina</taxon>
        <taxon>Arionoidea</taxon>
        <taxon>Arionidae</taxon>
        <taxon>Arion</taxon>
    </lineage>
</organism>
<protein>
    <recommendedName>
        <fullName evidence="3">non-specific serine/threonine protein kinase</fullName>
        <ecNumber evidence="3">2.7.11.1</ecNumber>
    </recommendedName>
</protein>
<reference evidence="17" key="1">
    <citation type="submission" date="2014-12" db="EMBL/GenBank/DDBJ databases">
        <title>Insight into the proteome of Arion vulgaris.</title>
        <authorList>
            <person name="Aradska J."/>
            <person name="Bulat T."/>
            <person name="Smidak R."/>
            <person name="Sarate P."/>
            <person name="Gangsoo J."/>
            <person name="Sialana F."/>
            <person name="Bilban M."/>
            <person name="Lubec G."/>
        </authorList>
    </citation>
    <scope>NUCLEOTIDE SEQUENCE</scope>
    <source>
        <tissue evidence="17">Skin</tissue>
    </source>
</reference>
<dbReference type="InterPro" id="IPR017441">
    <property type="entry name" value="Protein_kinase_ATP_BS"/>
</dbReference>
<dbReference type="InterPro" id="IPR000719">
    <property type="entry name" value="Prot_kinase_dom"/>
</dbReference>
<feature type="compositionally biased region" description="Basic and acidic residues" evidence="15">
    <location>
        <begin position="131"/>
        <end position="142"/>
    </location>
</feature>
<feature type="region of interest" description="Disordered" evidence="15">
    <location>
        <begin position="718"/>
        <end position="740"/>
    </location>
</feature>
<evidence type="ECO:0000256" key="10">
    <source>
        <dbReference type="ARBA" id="ARBA00023242"/>
    </source>
</evidence>
<gene>
    <name evidence="17" type="primary">ORF106428</name>
</gene>
<feature type="compositionally biased region" description="Low complexity" evidence="15">
    <location>
        <begin position="173"/>
        <end position="188"/>
    </location>
</feature>
<evidence type="ECO:0000256" key="6">
    <source>
        <dbReference type="ARBA" id="ARBA00022741"/>
    </source>
</evidence>
<evidence type="ECO:0000256" key="11">
    <source>
        <dbReference type="ARBA" id="ARBA00047899"/>
    </source>
</evidence>
<accession>A0A0B7ACK0</accession>
<dbReference type="GO" id="GO:0007059">
    <property type="term" value="P:chromosome segregation"/>
    <property type="evidence" value="ECO:0007669"/>
    <property type="project" value="TreeGrafter"/>
</dbReference>
<dbReference type="Gene3D" id="3.30.200.20">
    <property type="entry name" value="Phosphorylase Kinase, domain 1"/>
    <property type="match status" value="1"/>
</dbReference>
<dbReference type="GO" id="GO:0005634">
    <property type="term" value="C:nucleus"/>
    <property type="evidence" value="ECO:0007669"/>
    <property type="project" value="UniProtKB-SubCell"/>
</dbReference>
<dbReference type="PANTHER" id="PTHR22974:SF23">
    <property type="entry name" value="TOUSLED-LIKE KINASE, ISOFORM G"/>
    <property type="match status" value="1"/>
</dbReference>
<evidence type="ECO:0000256" key="9">
    <source>
        <dbReference type="ARBA" id="ARBA00023054"/>
    </source>
</evidence>
<evidence type="ECO:0000256" key="8">
    <source>
        <dbReference type="ARBA" id="ARBA00022840"/>
    </source>
</evidence>
<dbReference type="PROSITE" id="PS50011">
    <property type="entry name" value="PROTEIN_KINASE_DOM"/>
    <property type="match status" value="1"/>
</dbReference>
<dbReference type="InterPro" id="IPR011009">
    <property type="entry name" value="Kinase-like_dom_sf"/>
</dbReference>
<feature type="coiled-coil region" evidence="14">
    <location>
        <begin position="380"/>
        <end position="414"/>
    </location>
</feature>
<feature type="compositionally biased region" description="Polar residues" evidence="15">
    <location>
        <begin position="144"/>
        <end position="168"/>
    </location>
</feature>
<dbReference type="AlphaFoldDB" id="A0A0B7ACK0"/>
<keyword evidence="9 14" id="KW-0175">Coiled coil</keyword>
<name>A0A0B7ACK0_9EUPU</name>